<evidence type="ECO:0000313" key="6">
    <source>
        <dbReference type="EMBL" id="QGU08415.1"/>
    </source>
</evidence>
<dbReference type="InterPro" id="IPR017927">
    <property type="entry name" value="FAD-bd_FR_type"/>
</dbReference>
<dbReference type="GO" id="GO:0020037">
    <property type="term" value="F:heme binding"/>
    <property type="evidence" value="ECO:0007669"/>
    <property type="project" value="InterPro"/>
</dbReference>
<dbReference type="InterPro" id="IPR012292">
    <property type="entry name" value="Globin/Proto"/>
</dbReference>
<sequence>MGDVTPSETLSEVASRVRAQEARFRDLVHNHFFTSILEARALFPLSRERTHLGLVPVITDVLDRTPLNGQVPQHMLDYVAAHGVRHRRHGFPSEAYGPFGDSLAAALADVLPAAEPEILAAAQQALRQVCQAMASAAHQQDLAGVPPAYLATVTHVERRSRRISVVHLDSQKIDYRAGQNIPVAMSYLPGTWRTLTPVLPSDDHGQLEFHIQVHENGAASGMLANPRVGDYWTLGAPTGNLNTEGHSPLLLISHRMGLAPMRAIIFDLLQRPGPHQPVHLLMSAEYPGELHDLRTLSNLARTVDWLEITPVAENPADPWWVGATSASEPPTGVSVQVSEDLGQFVLDQGIWDNHEVLVAGPARGVHEAVRSLYRGGVPFNLVDYEAW</sequence>
<dbReference type="Gene3D" id="1.10.490.10">
    <property type="entry name" value="Globins"/>
    <property type="match status" value="1"/>
</dbReference>
<evidence type="ECO:0000256" key="2">
    <source>
        <dbReference type="ARBA" id="ARBA00001974"/>
    </source>
</evidence>
<evidence type="ECO:0000313" key="7">
    <source>
        <dbReference type="Proteomes" id="UP000424462"/>
    </source>
</evidence>
<comment type="cofactor">
    <cofactor evidence="2">
        <name>FAD</name>
        <dbReference type="ChEBI" id="CHEBI:57692"/>
    </cofactor>
</comment>
<protein>
    <submittedName>
        <fullName evidence="6">CDP-6-deoxy-delta-3,4-glucoseen reductase</fullName>
    </submittedName>
</protein>
<dbReference type="SUPFAM" id="SSF52343">
    <property type="entry name" value="Ferredoxin reductase-like, C-terminal NADP-linked domain"/>
    <property type="match status" value="1"/>
</dbReference>
<dbReference type="AlphaFoldDB" id="A0A6B8WAU9"/>
<name>A0A6B8WAU9_9CORY</name>
<dbReference type="KEGG" id="cok:COCCU_12575"/>
<dbReference type="Pfam" id="PF00970">
    <property type="entry name" value="FAD_binding_6"/>
    <property type="match status" value="1"/>
</dbReference>
<comment type="cofactor">
    <cofactor evidence="1">
        <name>heme b</name>
        <dbReference type="ChEBI" id="CHEBI:60344"/>
    </cofactor>
</comment>
<dbReference type="Proteomes" id="UP000424462">
    <property type="component" value="Chromosome"/>
</dbReference>
<dbReference type="InterPro" id="IPR009050">
    <property type="entry name" value="Globin-like_sf"/>
</dbReference>
<keyword evidence="4" id="KW-0411">Iron-sulfur</keyword>
<feature type="domain" description="FAD-binding FR-type" evidence="5">
    <location>
        <begin position="146"/>
        <end position="244"/>
    </location>
</feature>
<proteinExistence type="predicted"/>
<dbReference type="PROSITE" id="PS51384">
    <property type="entry name" value="FAD_FR"/>
    <property type="match status" value="1"/>
</dbReference>
<dbReference type="InterPro" id="IPR008333">
    <property type="entry name" value="Cbr1-like_FAD-bd_dom"/>
</dbReference>
<dbReference type="GO" id="GO:0019825">
    <property type="term" value="F:oxygen binding"/>
    <property type="evidence" value="ECO:0007669"/>
    <property type="project" value="InterPro"/>
</dbReference>
<evidence type="ECO:0000256" key="4">
    <source>
        <dbReference type="ARBA" id="ARBA00023014"/>
    </source>
</evidence>
<evidence type="ECO:0000259" key="5">
    <source>
        <dbReference type="PROSITE" id="PS51384"/>
    </source>
</evidence>
<dbReference type="Gene3D" id="2.40.30.10">
    <property type="entry name" value="Translation factors"/>
    <property type="match status" value="1"/>
</dbReference>
<dbReference type="InterPro" id="IPR039261">
    <property type="entry name" value="FNR_nucleotide-bd"/>
</dbReference>
<dbReference type="GO" id="GO:0016491">
    <property type="term" value="F:oxidoreductase activity"/>
    <property type="evidence" value="ECO:0007669"/>
    <property type="project" value="InterPro"/>
</dbReference>
<keyword evidence="3" id="KW-0408">Iron</keyword>
<dbReference type="Gene3D" id="3.40.50.80">
    <property type="entry name" value="Nucleotide-binding domain of ferredoxin-NADP reductase (FNR) module"/>
    <property type="match status" value="1"/>
</dbReference>
<evidence type="ECO:0000256" key="1">
    <source>
        <dbReference type="ARBA" id="ARBA00001970"/>
    </source>
</evidence>
<dbReference type="PANTHER" id="PTHR47354">
    <property type="entry name" value="NADH OXIDOREDUCTASE HCR"/>
    <property type="match status" value="1"/>
</dbReference>
<dbReference type="EMBL" id="CP046455">
    <property type="protein sequence ID" value="QGU08415.1"/>
    <property type="molecule type" value="Genomic_DNA"/>
</dbReference>
<organism evidence="6 7">
    <name type="scientific">Corynebacterium occultum</name>
    <dbReference type="NCBI Taxonomy" id="2675219"/>
    <lineage>
        <taxon>Bacteria</taxon>
        <taxon>Bacillati</taxon>
        <taxon>Actinomycetota</taxon>
        <taxon>Actinomycetes</taxon>
        <taxon>Mycobacteriales</taxon>
        <taxon>Corynebacteriaceae</taxon>
        <taxon>Corynebacterium</taxon>
    </lineage>
</organism>
<dbReference type="GO" id="GO:0051537">
    <property type="term" value="F:2 iron, 2 sulfur cluster binding"/>
    <property type="evidence" value="ECO:0007669"/>
    <property type="project" value="UniProtKB-KW"/>
</dbReference>
<keyword evidence="7" id="KW-1185">Reference proteome</keyword>
<dbReference type="PANTHER" id="PTHR47354:SF5">
    <property type="entry name" value="PROTEIN RFBI"/>
    <property type="match status" value="1"/>
</dbReference>
<dbReference type="SUPFAM" id="SSF63380">
    <property type="entry name" value="Riboflavin synthase domain-like"/>
    <property type="match status" value="1"/>
</dbReference>
<accession>A0A6B8WAU9</accession>
<keyword evidence="3" id="KW-0479">Metal-binding</keyword>
<reference evidence="6 7" key="1">
    <citation type="submission" date="2019-11" db="EMBL/GenBank/DDBJ databases">
        <title>Complete genome sequence of Corynebacterium kalinowskii 1959, a novel Corynebacterium species isolated from soil of a small paddock in Vilsendorf, Germany.</title>
        <authorList>
            <person name="Schaffert L."/>
            <person name="Ruwe M."/>
            <person name="Milse J."/>
            <person name="Hanuschka K."/>
            <person name="Ortseifen V."/>
            <person name="Droste J."/>
            <person name="Brandt D."/>
            <person name="Schlueter L."/>
            <person name="Kutter Y."/>
            <person name="Vinke S."/>
            <person name="Viehoefer P."/>
            <person name="Jacob L."/>
            <person name="Luebke N.-C."/>
            <person name="Schulte-Berndt E."/>
            <person name="Hain C."/>
            <person name="Linder M."/>
            <person name="Schmidt P."/>
            <person name="Wollenschlaeger L."/>
            <person name="Luttermann T."/>
            <person name="Thieme E."/>
            <person name="Hassa J."/>
            <person name="Haak M."/>
            <person name="Wittchen M."/>
            <person name="Mentz A."/>
            <person name="Persicke M."/>
            <person name="Busche T."/>
            <person name="Ruckert C."/>
        </authorList>
    </citation>
    <scope>NUCLEOTIDE SEQUENCE [LARGE SCALE GENOMIC DNA]</scope>
    <source>
        <strain evidence="6 7">2039</strain>
    </source>
</reference>
<gene>
    <name evidence="6" type="ORF">COCCU_12575</name>
</gene>
<evidence type="ECO:0000256" key="3">
    <source>
        <dbReference type="ARBA" id="ARBA00022714"/>
    </source>
</evidence>
<dbReference type="InterPro" id="IPR050415">
    <property type="entry name" value="MRET"/>
</dbReference>
<keyword evidence="3" id="KW-0001">2Fe-2S</keyword>
<dbReference type="InterPro" id="IPR017938">
    <property type="entry name" value="Riboflavin_synthase-like_b-brl"/>
</dbReference>
<dbReference type="SUPFAM" id="SSF46458">
    <property type="entry name" value="Globin-like"/>
    <property type="match status" value="1"/>
</dbReference>